<feature type="transmembrane region" description="Helical" evidence="2">
    <location>
        <begin position="6"/>
        <end position="24"/>
    </location>
</feature>
<dbReference type="Pfam" id="PF07758">
    <property type="entry name" value="DUF1614"/>
    <property type="match status" value="1"/>
</dbReference>
<reference evidence="3 4" key="1">
    <citation type="submission" date="2022-08" db="EMBL/GenBank/DDBJ databases">
        <title>Proteogenomics of the novel Dehalobacterium formicoaceticum strain EZ94 highlights a key role of methyltransferases during anaerobic dichloromethane degradation.</title>
        <authorList>
            <person name="Wasmund K."/>
        </authorList>
    </citation>
    <scope>NUCLEOTIDE SEQUENCE [LARGE SCALE GENOMIC DNA]</scope>
    <source>
        <strain evidence="3 4">EZ94</strain>
    </source>
</reference>
<gene>
    <name evidence="3" type="ORF">NVS47_10190</name>
</gene>
<evidence type="ECO:0000313" key="3">
    <source>
        <dbReference type="EMBL" id="MCR6545875.1"/>
    </source>
</evidence>
<feature type="compositionally biased region" description="Basic and acidic residues" evidence="1">
    <location>
        <begin position="226"/>
        <end position="247"/>
    </location>
</feature>
<comment type="caution">
    <text evidence="3">The sequence shown here is derived from an EMBL/GenBank/DDBJ whole genome shotgun (WGS) entry which is preliminary data.</text>
</comment>
<feature type="transmembrane region" description="Helical" evidence="2">
    <location>
        <begin position="115"/>
        <end position="135"/>
    </location>
</feature>
<feature type="transmembrane region" description="Helical" evidence="2">
    <location>
        <begin position="36"/>
        <end position="55"/>
    </location>
</feature>
<keyword evidence="2" id="KW-1133">Transmembrane helix</keyword>
<dbReference type="InterPro" id="IPR011672">
    <property type="entry name" value="DUF1614"/>
</dbReference>
<feature type="transmembrane region" description="Helical" evidence="2">
    <location>
        <begin position="172"/>
        <end position="192"/>
    </location>
</feature>
<accession>A0ABT1Y6Z8</accession>
<evidence type="ECO:0000313" key="4">
    <source>
        <dbReference type="Proteomes" id="UP001524944"/>
    </source>
</evidence>
<feature type="transmembrane region" description="Helical" evidence="2">
    <location>
        <begin position="61"/>
        <end position="80"/>
    </location>
</feature>
<sequence>MPQVPIGMIILVILSVIIYFGLAQRVLDRMKLTDRGALAFIAAIIIGSFIEIPIVTGRTAMSVNLGGALIPLIFVLYLLFTAGTAKEWGRTVAGTVVATFLLVTVNRFISADPETMMIDPLWVTPIIAGVTAYVISHSRRGAFITAVLSVILADVVNYFWLLRTGTPGRVAFGGAGALDAVILSGIIAVLLAEFIGELRERLQGGPALAGRPKKLLEGLKNPSHSLDGKGEETNQKESKEGGDGNEK</sequence>
<dbReference type="RefSeq" id="WP_089612628.1">
    <property type="nucleotide sequence ID" value="NZ_CP022121.1"/>
</dbReference>
<feature type="region of interest" description="Disordered" evidence="1">
    <location>
        <begin position="216"/>
        <end position="247"/>
    </location>
</feature>
<keyword evidence="2" id="KW-0472">Membrane</keyword>
<dbReference type="Proteomes" id="UP001524944">
    <property type="component" value="Unassembled WGS sequence"/>
</dbReference>
<evidence type="ECO:0000256" key="1">
    <source>
        <dbReference type="SAM" id="MobiDB-lite"/>
    </source>
</evidence>
<feature type="transmembrane region" description="Helical" evidence="2">
    <location>
        <begin position="92"/>
        <end position="109"/>
    </location>
</feature>
<organism evidence="3 4">
    <name type="scientific">Dehalobacterium formicoaceticum</name>
    <dbReference type="NCBI Taxonomy" id="51515"/>
    <lineage>
        <taxon>Bacteria</taxon>
        <taxon>Bacillati</taxon>
        <taxon>Bacillota</taxon>
        <taxon>Clostridia</taxon>
        <taxon>Eubacteriales</taxon>
        <taxon>Peptococcaceae</taxon>
        <taxon>Dehalobacterium</taxon>
    </lineage>
</organism>
<feature type="transmembrane region" description="Helical" evidence="2">
    <location>
        <begin position="142"/>
        <end position="160"/>
    </location>
</feature>
<proteinExistence type="predicted"/>
<keyword evidence="4" id="KW-1185">Reference proteome</keyword>
<name>A0ABT1Y6Z8_9FIRM</name>
<keyword evidence="2" id="KW-0812">Transmembrane</keyword>
<evidence type="ECO:0000256" key="2">
    <source>
        <dbReference type="SAM" id="Phobius"/>
    </source>
</evidence>
<dbReference type="EMBL" id="JANPWE010000004">
    <property type="protein sequence ID" value="MCR6545875.1"/>
    <property type="molecule type" value="Genomic_DNA"/>
</dbReference>
<protein>
    <submittedName>
        <fullName evidence="3">DUF1614 domain-containing protein</fullName>
    </submittedName>
</protein>